<gene>
    <name evidence="1" type="ordered locus">HELO_2082</name>
    <name evidence="2" type="ORF">SR933_04075</name>
</gene>
<dbReference type="EMBL" id="FN869568">
    <property type="protein sequence ID" value="CBV41966.1"/>
    <property type="molecule type" value="Genomic_DNA"/>
</dbReference>
<dbReference type="KEGG" id="hel:HELO_2082"/>
<sequence length="311" mass="33336">MAESNQYKLSMRLAGSGNPWQVLRRTDGGPGITTNMTNPNEVDSSGQDSSMLLTSITVGGDVSIAFSAKTYDMIIRNVMGSDWVVDGTDSTLSTIIIGKDTPKLEFLVQYMDVGAAGKAYMIGEANVSQLQLSLSAGEVVSGSFSIVGESYNADYDFSADTFEDETTTKPINAAQDVNELVIEGDTVMDVCVNTMDITINRNYQEDPCIGHEVPHQFKGTAQVTGNISLALTESTFGLLKDSINEKEFGVRLDMNDGTAGNSYLIETFRTKLGVEMPSGGRDTVLRPAVSFTALKDPNIGSSIQVSRTLAA</sequence>
<evidence type="ECO:0000313" key="3">
    <source>
        <dbReference type="Proteomes" id="UP000008707"/>
    </source>
</evidence>
<dbReference type="EMBL" id="CP139472">
    <property type="protein sequence ID" value="WPU48071.1"/>
    <property type="molecule type" value="Genomic_DNA"/>
</dbReference>
<dbReference type="Proteomes" id="UP000008707">
    <property type="component" value="Chromosome"/>
</dbReference>
<evidence type="ECO:0000313" key="1">
    <source>
        <dbReference type="EMBL" id="CBV41966.1"/>
    </source>
</evidence>
<dbReference type="OrthoDB" id="6182034at2"/>
<protein>
    <submittedName>
        <fullName evidence="2">Phage tail tube protein</fullName>
    </submittedName>
</protein>
<dbReference type="HOGENOM" id="CLU_893609_0_0_6"/>
<reference evidence="1" key="2">
    <citation type="submission" date="2010-05" db="EMBL/GenBank/DDBJ databases">
        <title>Revision and reannotation of the Halomonas elongata DSM 2581(T) genome.</title>
        <authorList>
            <person name="Pfeiffer F."/>
            <person name="Bagyan I."/>
            <person name="Alfaro-Espinoza G."/>
            <person name="Zamora-Lagos M.A."/>
            <person name="Habermann B."/>
            <person name="Oesterhelt D."/>
            <person name="Kunte H.J."/>
        </authorList>
    </citation>
    <scope>NUCLEOTIDE SEQUENCE</scope>
    <source>
        <strain evidence="1">Type strain: DSM 2581</strain>
    </source>
</reference>
<reference evidence="3" key="3">
    <citation type="journal article" date="2011" name="Environ. Microbiol.">
        <title>A blueprint of ectoine metabolism from the genome of the industrial producer Halomonas elongata DSM 2581(T).</title>
        <authorList>
            <person name="Schwibbert K."/>
            <person name="Marin-Sanguino A."/>
            <person name="Bagyan I."/>
            <person name="Heidrich G."/>
            <person name="Lentzen G."/>
            <person name="Seitz H."/>
            <person name="Rampp M."/>
            <person name="Schuster S.C."/>
            <person name="Klenk H.P."/>
            <person name="Pfeiffer F."/>
            <person name="Oesterhelt D."/>
            <person name="Kunte H.J."/>
        </authorList>
    </citation>
    <scope>NUCLEOTIDE SEQUENCE [LARGE SCALE GENOMIC DNA]</scope>
    <source>
        <strain evidence="3">ATCC 33173 / DSM 2581 / NBRC 15536 / NCIMB 2198 / 1H9</strain>
    </source>
</reference>
<keyword evidence="4" id="KW-1185">Reference proteome</keyword>
<dbReference type="RefSeq" id="WP_013331838.1">
    <property type="nucleotide sequence ID" value="NC_014532.2"/>
</dbReference>
<dbReference type="GeneID" id="91009351"/>
<name>E1VAC0_HALED</name>
<evidence type="ECO:0000313" key="4">
    <source>
        <dbReference type="Proteomes" id="UP001322512"/>
    </source>
</evidence>
<dbReference type="Pfam" id="PF18906">
    <property type="entry name" value="Phage_tube_2"/>
    <property type="match status" value="1"/>
</dbReference>
<dbReference type="InterPro" id="IPR044000">
    <property type="entry name" value="Phage_tube_2"/>
</dbReference>
<dbReference type="Proteomes" id="UP001322512">
    <property type="component" value="Chromosome"/>
</dbReference>
<organism evidence="1 3">
    <name type="scientific">Halomonas elongata (strain ATCC 33173 / DSM 2581 / NBRC 15536 / NCIMB 2198 / 1H9)</name>
    <dbReference type="NCBI Taxonomy" id="768066"/>
    <lineage>
        <taxon>Bacteria</taxon>
        <taxon>Pseudomonadati</taxon>
        <taxon>Pseudomonadota</taxon>
        <taxon>Gammaproteobacteria</taxon>
        <taxon>Oceanospirillales</taxon>
        <taxon>Halomonadaceae</taxon>
        <taxon>Halomonas</taxon>
    </lineage>
</organism>
<evidence type="ECO:0000313" key="2">
    <source>
        <dbReference type="EMBL" id="WPU48071.1"/>
    </source>
</evidence>
<reference evidence="1" key="1">
    <citation type="journal article" date="2010" name="Environ. Microbiol.">
        <title>A blueprint of ectoine metabolism from the genome of the industrial producer Halomonas elongata DSM 2581(T).</title>
        <authorList>
            <person name="Schwibbert K."/>
            <person name="Marin-Sanguino A."/>
            <person name="Bagyan I."/>
            <person name="Heidrich G."/>
            <person name="Lentzen G."/>
            <person name="Seitz H."/>
            <person name="Rampp M."/>
            <person name="Schuster S.C."/>
            <person name="Klenk H.P."/>
            <person name="Pfeiffer F."/>
            <person name="Oesterhelt D."/>
            <person name="Kunte H.J."/>
        </authorList>
    </citation>
    <scope>NUCLEOTIDE SEQUENCE</scope>
    <source>
        <strain evidence="1">Type strain: DSM 2581</strain>
    </source>
</reference>
<dbReference type="STRING" id="768066.HELO_2082"/>
<dbReference type="AlphaFoldDB" id="E1VAC0"/>
<reference evidence="2 4" key="4">
    <citation type="submission" date="2023-11" db="EMBL/GenBank/DDBJ databases">
        <title>MicrobeMod: A computational toolkit for identifying prokaryotic methylation and restriction-modification with nanopore sequencing.</title>
        <authorList>
            <person name="Crits-Christoph A."/>
            <person name="Kang S.C."/>
            <person name="Lee H."/>
            <person name="Ostrov N."/>
        </authorList>
    </citation>
    <scope>NUCLEOTIDE SEQUENCE [LARGE SCALE GENOMIC DNA]</scope>
    <source>
        <strain evidence="2 4">ATCC 33173</strain>
    </source>
</reference>
<proteinExistence type="predicted"/>
<accession>E1VAC0</accession>